<sequence length="165" mass="17914">MSNMTKKNAESVTPGPAALMTAQAEQAITMAKASFEQIATKSREAMEQSMKTVGVVTEMTRGNVDALLESSRAAAGGMQVIAQEVADYGKQTFERTTTAGRTMALARTAPELIQLQSEFARTEFTTAIAEYSKLSQTMFQTLTAMFEPLQKQAITAAQIKDLMKE</sequence>
<dbReference type="RefSeq" id="WP_160352168.1">
    <property type="nucleotide sequence ID" value="NZ_SDWJ01000001.1"/>
</dbReference>
<dbReference type="EMBL" id="SDWJ01000001">
    <property type="protein sequence ID" value="MVZ96150.1"/>
    <property type="molecule type" value="Genomic_DNA"/>
</dbReference>
<accession>A0A6I4LVJ4</accession>
<evidence type="ECO:0000313" key="2">
    <source>
        <dbReference type="EMBL" id="MVZ96150.1"/>
    </source>
</evidence>
<evidence type="ECO:0000259" key="1">
    <source>
        <dbReference type="Pfam" id="PF09361"/>
    </source>
</evidence>
<reference evidence="2 3" key="1">
    <citation type="submission" date="2019-01" db="EMBL/GenBank/DDBJ databases">
        <title>Sphingorhabdus lacus sp.nov., isolated from an oligotrophic freshwater lake.</title>
        <authorList>
            <person name="Park M."/>
        </authorList>
    </citation>
    <scope>NUCLEOTIDE SEQUENCE [LARGE SCALE GENOMIC DNA]</scope>
    <source>
        <strain evidence="2 3">IMCC26285</strain>
    </source>
</reference>
<dbReference type="AlphaFoldDB" id="A0A6I4LVJ4"/>
<feature type="domain" description="Phasin" evidence="1">
    <location>
        <begin position="56"/>
        <end position="152"/>
    </location>
</feature>
<protein>
    <submittedName>
        <fullName evidence="2">Phasin family protein</fullName>
    </submittedName>
</protein>
<keyword evidence="3" id="KW-1185">Reference proteome</keyword>
<comment type="caution">
    <text evidence="2">The sequence shown here is derived from an EMBL/GenBank/DDBJ whole genome shotgun (WGS) entry which is preliminary data.</text>
</comment>
<gene>
    <name evidence="2" type="ORF">EUU23_00345</name>
</gene>
<organism evidence="2 3">
    <name type="scientific">Sphingorhabdus profundilacus</name>
    <dbReference type="NCBI Taxonomy" id="2509718"/>
    <lineage>
        <taxon>Bacteria</taxon>
        <taxon>Pseudomonadati</taxon>
        <taxon>Pseudomonadota</taxon>
        <taxon>Alphaproteobacteria</taxon>
        <taxon>Sphingomonadales</taxon>
        <taxon>Sphingomonadaceae</taxon>
        <taxon>Sphingorhabdus</taxon>
    </lineage>
</organism>
<proteinExistence type="predicted"/>
<dbReference type="Pfam" id="PF09361">
    <property type="entry name" value="Phasin_2"/>
    <property type="match status" value="1"/>
</dbReference>
<dbReference type="OrthoDB" id="8479795at2"/>
<name>A0A6I4LVJ4_9SPHN</name>
<dbReference type="Proteomes" id="UP000471147">
    <property type="component" value="Unassembled WGS sequence"/>
</dbReference>
<evidence type="ECO:0000313" key="3">
    <source>
        <dbReference type="Proteomes" id="UP000471147"/>
    </source>
</evidence>
<dbReference type="InterPro" id="IPR018968">
    <property type="entry name" value="Phasin"/>
</dbReference>